<accession>A0A316V0C2</accession>
<dbReference type="AlphaFoldDB" id="A0A316V0C2"/>
<evidence type="ECO:0000313" key="7">
    <source>
        <dbReference type="EMBL" id="PWN30684.1"/>
    </source>
</evidence>
<dbReference type="InterPro" id="IPR003958">
    <property type="entry name" value="CBFA_NFYB_domain"/>
</dbReference>
<dbReference type="PANTHER" id="PTHR11064:SF9">
    <property type="entry name" value="NUCLEAR TRANSCRIPTION FACTOR Y SUBUNIT BETA"/>
    <property type="match status" value="1"/>
</dbReference>
<keyword evidence="2" id="KW-0805">Transcription regulation</keyword>
<evidence type="ECO:0000256" key="2">
    <source>
        <dbReference type="ARBA" id="ARBA00023015"/>
    </source>
</evidence>
<keyword evidence="8" id="KW-1185">Reference proteome</keyword>
<organism evidence="7 8">
    <name type="scientific">Jaminaea rosea</name>
    <dbReference type="NCBI Taxonomy" id="1569628"/>
    <lineage>
        <taxon>Eukaryota</taxon>
        <taxon>Fungi</taxon>
        <taxon>Dikarya</taxon>
        <taxon>Basidiomycota</taxon>
        <taxon>Ustilaginomycotina</taxon>
        <taxon>Exobasidiomycetes</taxon>
        <taxon>Microstromatales</taxon>
        <taxon>Microstromatales incertae sedis</taxon>
        <taxon>Jaminaea</taxon>
    </lineage>
</organism>
<dbReference type="RefSeq" id="XP_025365296.1">
    <property type="nucleotide sequence ID" value="XM_025508980.1"/>
</dbReference>
<dbReference type="CDD" id="cd22907">
    <property type="entry name" value="HFD_NFYB"/>
    <property type="match status" value="1"/>
</dbReference>
<feature type="domain" description="Transcription factor CBF/NF-Y/archaeal histone" evidence="6">
    <location>
        <begin position="18"/>
        <end position="82"/>
    </location>
</feature>
<evidence type="ECO:0000313" key="8">
    <source>
        <dbReference type="Proteomes" id="UP000245884"/>
    </source>
</evidence>
<evidence type="ECO:0000256" key="5">
    <source>
        <dbReference type="SAM" id="MobiDB-lite"/>
    </source>
</evidence>
<dbReference type="GeneID" id="37030803"/>
<dbReference type="Proteomes" id="UP000245884">
    <property type="component" value="Unassembled WGS sequence"/>
</dbReference>
<dbReference type="GO" id="GO:0046982">
    <property type="term" value="F:protein heterodimerization activity"/>
    <property type="evidence" value="ECO:0007669"/>
    <property type="project" value="InterPro"/>
</dbReference>
<evidence type="ECO:0000256" key="4">
    <source>
        <dbReference type="ARBA" id="ARBA00023163"/>
    </source>
</evidence>
<keyword evidence="4" id="KW-0804">Transcription</keyword>
<dbReference type="Gene3D" id="1.10.20.10">
    <property type="entry name" value="Histone, subunit A"/>
    <property type="match status" value="1"/>
</dbReference>
<comment type="similarity">
    <text evidence="1">Belongs to the NFYB/HAP3 subunit family.</text>
</comment>
<dbReference type="GO" id="GO:0000978">
    <property type="term" value="F:RNA polymerase II cis-regulatory region sequence-specific DNA binding"/>
    <property type="evidence" value="ECO:0007669"/>
    <property type="project" value="TreeGrafter"/>
</dbReference>
<evidence type="ECO:0000259" key="6">
    <source>
        <dbReference type="Pfam" id="PF00808"/>
    </source>
</evidence>
<dbReference type="OrthoDB" id="386949at2759"/>
<gene>
    <name evidence="7" type="ORF">BDZ90DRAFT_277130</name>
</gene>
<dbReference type="SUPFAM" id="SSF47113">
    <property type="entry name" value="Histone-fold"/>
    <property type="match status" value="1"/>
</dbReference>
<dbReference type="Pfam" id="PF00808">
    <property type="entry name" value="CBFD_NFYB_HMF"/>
    <property type="match status" value="1"/>
</dbReference>
<evidence type="ECO:0000256" key="1">
    <source>
        <dbReference type="ARBA" id="ARBA00009053"/>
    </source>
</evidence>
<sequence>MSTHADQDEASSAPTPTQLPIANVSRLMKQSLPPTMKLSSDTKLLMQSCTQEFIALVTSEAQERADAQKRSTLNGDDVLYALGVLGFDEYEKLGRVWLSRYRLAQGAASQSKTSK</sequence>
<dbReference type="PRINTS" id="PR00615">
    <property type="entry name" value="CCAATSUBUNTA"/>
</dbReference>
<dbReference type="STRING" id="1569628.A0A316V0C2"/>
<dbReference type="InterPro" id="IPR027113">
    <property type="entry name" value="Transc_fact_NFYB/HAP3"/>
</dbReference>
<dbReference type="InterPro" id="IPR009072">
    <property type="entry name" value="Histone-fold"/>
</dbReference>
<dbReference type="GO" id="GO:0001228">
    <property type="term" value="F:DNA-binding transcription activator activity, RNA polymerase II-specific"/>
    <property type="evidence" value="ECO:0007669"/>
    <property type="project" value="InterPro"/>
</dbReference>
<dbReference type="EMBL" id="KZ819662">
    <property type="protein sequence ID" value="PWN30684.1"/>
    <property type="molecule type" value="Genomic_DNA"/>
</dbReference>
<dbReference type="PANTHER" id="PTHR11064">
    <property type="entry name" value="CCAAT-BINDING TRANSCRIPTION FACTOR-RELATED"/>
    <property type="match status" value="1"/>
</dbReference>
<feature type="region of interest" description="Disordered" evidence="5">
    <location>
        <begin position="1"/>
        <end position="20"/>
    </location>
</feature>
<reference evidence="7 8" key="1">
    <citation type="journal article" date="2018" name="Mol. Biol. Evol.">
        <title>Broad Genomic Sampling Reveals a Smut Pathogenic Ancestry of the Fungal Clade Ustilaginomycotina.</title>
        <authorList>
            <person name="Kijpornyongpan T."/>
            <person name="Mondo S.J."/>
            <person name="Barry K."/>
            <person name="Sandor L."/>
            <person name="Lee J."/>
            <person name="Lipzen A."/>
            <person name="Pangilinan J."/>
            <person name="LaButti K."/>
            <person name="Hainaut M."/>
            <person name="Henrissat B."/>
            <person name="Grigoriev I.V."/>
            <person name="Spatafora J.W."/>
            <person name="Aime M.C."/>
        </authorList>
    </citation>
    <scope>NUCLEOTIDE SEQUENCE [LARGE SCALE GENOMIC DNA]</scope>
    <source>
        <strain evidence="7 8">MCA 5214</strain>
    </source>
</reference>
<proteinExistence type="inferred from homology"/>
<evidence type="ECO:0000256" key="3">
    <source>
        <dbReference type="ARBA" id="ARBA00023125"/>
    </source>
</evidence>
<dbReference type="GO" id="GO:0016602">
    <property type="term" value="C:CCAAT-binding factor complex"/>
    <property type="evidence" value="ECO:0007669"/>
    <property type="project" value="InterPro"/>
</dbReference>
<protein>
    <submittedName>
        <fullName evidence="7">Histone-fold-containing protein</fullName>
    </submittedName>
</protein>
<keyword evidence="3" id="KW-0238">DNA-binding</keyword>
<name>A0A316V0C2_9BASI</name>